<reference evidence="2 3" key="1">
    <citation type="submission" date="2015-10" db="EMBL/GenBank/DDBJ databases">
        <title>Genome analyses suggest a sexual origin of heterokaryosis in a supposedly ancient asexual fungus.</title>
        <authorList>
            <person name="Ropars J."/>
            <person name="Sedzielewska K."/>
            <person name="Noel J."/>
            <person name="Charron P."/>
            <person name="Farinelli L."/>
            <person name="Marton T."/>
            <person name="Kruger M."/>
            <person name="Pelin A."/>
            <person name="Brachmann A."/>
            <person name="Corradi N."/>
        </authorList>
    </citation>
    <scope>NUCLEOTIDE SEQUENCE [LARGE SCALE GENOMIC DNA]</scope>
    <source>
        <strain evidence="2 3">A4</strain>
    </source>
</reference>
<evidence type="ECO:0000256" key="1">
    <source>
        <dbReference type="SAM" id="MobiDB-lite"/>
    </source>
</evidence>
<dbReference type="EMBL" id="LLXI01002893">
    <property type="protein sequence ID" value="PKY58199.1"/>
    <property type="molecule type" value="Genomic_DNA"/>
</dbReference>
<sequence length="86" mass="9359">MSGVLFGISKDNDSKCSLKGSLKEVLQEDLKEDLEEGSEDNSKEGSKSNSKEGLIDAKLSLNGNNKKSKVSEYGEKNAFVLYISLL</sequence>
<keyword evidence="3" id="KW-1185">Reference proteome</keyword>
<feature type="compositionally biased region" description="Basic and acidic residues" evidence="1">
    <location>
        <begin position="40"/>
        <end position="55"/>
    </location>
</feature>
<feature type="compositionally biased region" description="Acidic residues" evidence="1">
    <location>
        <begin position="30"/>
        <end position="39"/>
    </location>
</feature>
<name>A0A2I1HH49_9GLOM</name>
<protein>
    <submittedName>
        <fullName evidence="2">Uncharacterized protein</fullName>
    </submittedName>
</protein>
<feature type="region of interest" description="Disordered" evidence="1">
    <location>
        <begin position="29"/>
        <end position="58"/>
    </location>
</feature>
<evidence type="ECO:0000313" key="2">
    <source>
        <dbReference type="EMBL" id="PKY58199.1"/>
    </source>
</evidence>
<accession>A0A2I1HH49</accession>
<organism evidence="2 3">
    <name type="scientific">Rhizophagus irregularis</name>
    <dbReference type="NCBI Taxonomy" id="588596"/>
    <lineage>
        <taxon>Eukaryota</taxon>
        <taxon>Fungi</taxon>
        <taxon>Fungi incertae sedis</taxon>
        <taxon>Mucoromycota</taxon>
        <taxon>Glomeromycotina</taxon>
        <taxon>Glomeromycetes</taxon>
        <taxon>Glomerales</taxon>
        <taxon>Glomeraceae</taxon>
        <taxon>Rhizophagus</taxon>
    </lineage>
</organism>
<comment type="caution">
    <text evidence="2">The sequence shown here is derived from an EMBL/GenBank/DDBJ whole genome shotgun (WGS) entry which is preliminary data.</text>
</comment>
<dbReference type="AlphaFoldDB" id="A0A2I1HH49"/>
<gene>
    <name evidence="2" type="ORF">RhiirA4_479902</name>
</gene>
<dbReference type="Proteomes" id="UP000234323">
    <property type="component" value="Unassembled WGS sequence"/>
</dbReference>
<evidence type="ECO:0000313" key="3">
    <source>
        <dbReference type="Proteomes" id="UP000234323"/>
    </source>
</evidence>
<proteinExistence type="predicted"/>